<accession>A0A194V0H2</accession>
<organism evidence="2 3">
    <name type="scientific">Cytospora mali</name>
    <name type="common">Apple Valsa canker fungus</name>
    <name type="synonym">Valsa mali</name>
    <dbReference type="NCBI Taxonomy" id="578113"/>
    <lineage>
        <taxon>Eukaryota</taxon>
        <taxon>Fungi</taxon>
        <taxon>Dikarya</taxon>
        <taxon>Ascomycota</taxon>
        <taxon>Pezizomycotina</taxon>
        <taxon>Sordariomycetes</taxon>
        <taxon>Sordariomycetidae</taxon>
        <taxon>Diaporthales</taxon>
        <taxon>Cytosporaceae</taxon>
        <taxon>Cytospora</taxon>
    </lineage>
</organism>
<feature type="transmembrane region" description="Helical" evidence="1">
    <location>
        <begin position="107"/>
        <end position="129"/>
    </location>
</feature>
<reference evidence="3" key="1">
    <citation type="submission" date="2014-12" db="EMBL/GenBank/DDBJ databases">
        <title>Genome Sequence of Valsa Canker Pathogens Uncovers a Specific Adaption of Colonization on Woody Bark.</title>
        <authorList>
            <person name="Yin Z."/>
            <person name="Liu H."/>
            <person name="Gao X."/>
            <person name="Li Z."/>
            <person name="Song N."/>
            <person name="Ke X."/>
            <person name="Dai Q."/>
            <person name="Wu Y."/>
            <person name="Sun Y."/>
            <person name="Xu J.-R."/>
            <person name="Kang Z.K."/>
            <person name="Wang L."/>
            <person name="Huang L."/>
        </authorList>
    </citation>
    <scope>NUCLEOTIDE SEQUENCE [LARGE SCALE GENOMIC DNA]</scope>
    <source>
        <strain evidence="3">SXYL134</strain>
    </source>
</reference>
<dbReference type="Proteomes" id="UP000078576">
    <property type="component" value="Unassembled WGS sequence"/>
</dbReference>
<dbReference type="AlphaFoldDB" id="A0A194V0H2"/>
<dbReference type="OrthoDB" id="10677161at2759"/>
<dbReference type="EMBL" id="KN714699">
    <property type="protein sequence ID" value="KUI57427.1"/>
    <property type="molecule type" value="Genomic_DNA"/>
</dbReference>
<name>A0A194V0H2_CYTMA</name>
<proteinExistence type="predicted"/>
<sequence length="186" mass="20643">MAPSARLLPANTTTDIQHQVSLWFTRLVQAVADFLAGIQDEASAWFSHVMRAVVDFFSSIWQSISDFPGFLLDLIIRGLKGAGGFVLSILARAGAFILSVLLQLLQWAVIVLAVVTVLALVLNALIKYFEGPGRKLHIMPRDQEGGITRKPVRTWHPDNQRFIIGSNERVRHQAAEMTKILNGMLV</sequence>
<keyword evidence="1" id="KW-1133">Transmembrane helix</keyword>
<gene>
    <name evidence="2" type="ORF">VP1G_04693</name>
</gene>
<keyword evidence="3" id="KW-1185">Reference proteome</keyword>
<evidence type="ECO:0000256" key="1">
    <source>
        <dbReference type="SAM" id="Phobius"/>
    </source>
</evidence>
<keyword evidence="1" id="KW-0472">Membrane</keyword>
<protein>
    <submittedName>
        <fullName evidence="2">Uncharacterized protein</fullName>
    </submittedName>
</protein>
<keyword evidence="1" id="KW-0812">Transmembrane</keyword>
<evidence type="ECO:0000313" key="3">
    <source>
        <dbReference type="Proteomes" id="UP000078576"/>
    </source>
</evidence>
<evidence type="ECO:0000313" key="2">
    <source>
        <dbReference type="EMBL" id="KUI57427.1"/>
    </source>
</evidence>